<organism evidence="2 3">
    <name type="scientific">Thioclava pacifica DSM 10166</name>
    <dbReference type="NCBI Taxonomy" id="1353537"/>
    <lineage>
        <taxon>Bacteria</taxon>
        <taxon>Pseudomonadati</taxon>
        <taxon>Pseudomonadota</taxon>
        <taxon>Alphaproteobacteria</taxon>
        <taxon>Rhodobacterales</taxon>
        <taxon>Paracoccaceae</taxon>
        <taxon>Thioclava</taxon>
    </lineage>
</organism>
<dbReference type="InterPro" id="IPR019019">
    <property type="entry name" value="H-type_lectin_domain"/>
</dbReference>
<keyword evidence="3" id="KW-1185">Reference proteome</keyword>
<dbReference type="Pfam" id="PF09458">
    <property type="entry name" value="H_lectin"/>
    <property type="match status" value="1"/>
</dbReference>
<comment type="caution">
    <text evidence="2">The sequence shown here is derived from an EMBL/GenBank/DDBJ whole genome shotgun (WGS) entry which is preliminary data.</text>
</comment>
<dbReference type="eggNOG" id="ENOG5032SUT">
    <property type="taxonomic scope" value="Bacteria"/>
</dbReference>
<gene>
    <name evidence="2" type="ORF">TP2_11850</name>
</gene>
<dbReference type="SUPFAM" id="SSF141086">
    <property type="entry name" value="Agglutinin HPA-like"/>
    <property type="match status" value="1"/>
</dbReference>
<dbReference type="InterPro" id="IPR037221">
    <property type="entry name" value="H-type_lectin_dom_sf"/>
</dbReference>
<sequence length="116" mass="13168">MITVESHRMGMQQGSLVLFSDFQDGGTMWTGDGPRELRKAVRFPEPFLAKPMVHVSLSMWDVDSKHNSRMDISSDGVTPEGFVIVFRTWGDTRVARVRADWMAMGGVLHEDDWEIP</sequence>
<dbReference type="RefSeq" id="WP_038079016.1">
    <property type="nucleotide sequence ID" value="NZ_AUND01000038.1"/>
</dbReference>
<dbReference type="OrthoDB" id="7658568at2"/>
<dbReference type="Proteomes" id="UP000027432">
    <property type="component" value="Unassembled WGS sequence"/>
</dbReference>
<dbReference type="GO" id="GO:0098636">
    <property type="term" value="C:protein complex involved in cell adhesion"/>
    <property type="evidence" value="ECO:0007669"/>
    <property type="project" value="TreeGrafter"/>
</dbReference>
<dbReference type="STRING" id="1353537.TP2_11850"/>
<evidence type="ECO:0000313" key="2">
    <source>
        <dbReference type="EMBL" id="KEO51582.1"/>
    </source>
</evidence>
<dbReference type="GO" id="GO:0009986">
    <property type="term" value="C:cell surface"/>
    <property type="evidence" value="ECO:0007669"/>
    <property type="project" value="TreeGrafter"/>
</dbReference>
<protein>
    <recommendedName>
        <fullName evidence="1">H-type lectin domain-containing protein</fullName>
    </recommendedName>
</protein>
<name>A0A074JQD3_9RHOB</name>
<reference evidence="2 3" key="1">
    <citation type="submission" date="2013-07" db="EMBL/GenBank/DDBJ databases">
        <title>Thioclava pacifica DSM 10166 Genome Sequencing.</title>
        <authorList>
            <person name="Lai Q."/>
            <person name="Shao Z."/>
        </authorList>
    </citation>
    <scope>NUCLEOTIDE SEQUENCE [LARGE SCALE GENOMIC DNA]</scope>
    <source>
        <strain evidence="2 3">DSM 10166</strain>
    </source>
</reference>
<dbReference type="GO" id="GO:0098609">
    <property type="term" value="P:cell-cell adhesion"/>
    <property type="evidence" value="ECO:0007669"/>
    <property type="project" value="TreeGrafter"/>
</dbReference>
<evidence type="ECO:0000259" key="1">
    <source>
        <dbReference type="Pfam" id="PF09458"/>
    </source>
</evidence>
<dbReference type="InterPro" id="IPR052487">
    <property type="entry name" value="Galactose-binding_lectin"/>
</dbReference>
<dbReference type="PANTHER" id="PTHR46938">
    <property type="entry name" value="DISCOIDIN-1 SUBUNIT A-RELATED-RELATED"/>
    <property type="match status" value="1"/>
</dbReference>
<evidence type="ECO:0000313" key="3">
    <source>
        <dbReference type="Proteomes" id="UP000027432"/>
    </source>
</evidence>
<dbReference type="Gene3D" id="2.60.40.2080">
    <property type="match status" value="1"/>
</dbReference>
<feature type="domain" description="H-type lectin" evidence="1">
    <location>
        <begin position="39"/>
        <end position="104"/>
    </location>
</feature>
<accession>A0A074JQD3</accession>
<dbReference type="GO" id="GO:0046871">
    <property type="term" value="F:N-acetylgalactosamine binding"/>
    <property type="evidence" value="ECO:0007669"/>
    <property type="project" value="TreeGrafter"/>
</dbReference>
<dbReference type="AlphaFoldDB" id="A0A074JQD3"/>
<dbReference type="GO" id="GO:0045335">
    <property type="term" value="C:phagocytic vesicle"/>
    <property type="evidence" value="ECO:0007669"/>
    <property type="project" value="TreeGrafter"/>
</dbReference>
<dbReference type="EMBL" id="AUND01000038">
    <property type="protein sequence ID" value="KEO51582.1"/>
    <property type="molecule type" value="Genomic_DNA"/>
</dbReference>
<dbReference type="GO" id="GO:0030247">
    <property type="term" value="F:polysaccharide binding"/>
    <property type="evidence" value="ECO:0007669"/>
    <property type="project" value="TreeGrafter"/>
</dbReference>
<dbReference type="GO" id="GO:0070492">
    <property type="term" value="F:oligosaccharide binding"/>
    <property type="evidence" value="ECO:0007669"/>
    <property type="project" value="TreeGrafter"/>
</dbReference>
<proteinExistence type="predicted"/>